<sequence>MAAAAGGGASPGGGGGAALEEECEVVRVRVKKNEGQQPPEFRSFAVDPQITSLDVLQHILARAFDLQGKKSFVLSFAAQNGQGQDTFVPLLSDGDLANAFTCARPTLRLRLDVRNPPESPLLEDWDIISPREVAAAEPVPERRSLLAAALPFTQALLAQVSAPGAGEAHLSAPLRWKLTERAPAALLGTPVPSRCPPGATRAVPTGGRLLRPQDLRLHVFHGGVEPGLRK</sequence>
<dbReference type="AlphaFoldDB" id="A0A3L8Q613"/>
<keyword evidence="2" id="KW-1185">Reference proteome</keyword>
<name>A0A3L8Q613_CHLGU</name>
<proteinExistence type="predicted"/>
<dbReference type="OrthoDB" id="9212197at2759"/>
<comment type="caution">
    <text evidence="1">The sequence shown here is derived from an EMBL/GenBank/DDBJ whole genome shotgun (WGS) entry which is preliminary data.</text>
</comment>
<reference evidence="1 2" key="1">
    <citation type="journal article" date="2018" name="Proc. R. Soc. B">
        <title>A non-coding region near Follistatin controls head colour polymorphism in the Gouldian finch.</title>
        <authorList>
            <person name="Toomey M.B."/>
            <person name="Marques C.I."/>
            <person name="Andrade P."/>
            <person name="Araujo P.M."/>
            <person name="Sabatino S."/>
            <person name="Gazda M.A."/>
            <person name="Afonso S."/>
            <person name="Lopes R.J."/>
            <person name="Corbo J.C."/>
            <person name="Carneiro M."/>
        </authorList>
    </citation>
    <scope>NUCLEOTIDE SEQUENCE [LARGE SCALE GENOMIC DNA]</scope>
    <source>
        <strain evidence="1">Red01</strain>
        <tissue evidence="1">Muscle</tissue>
    </source>
</reference>
<evidence type="ECO:0008006" key="3">
    <source>
        <dbReference type="Google" id="ProtNLM"/>
    </source>
</evidence>
<evidence type="ECO:0000313" key="2">
    <source>
        <dbReference type="Proteomes" id="UP000276834"/>
    </source>
</evidence>
<accession>A0A3L8Q613</accession>
<organism evidence="1 2">
    <name type="scientific">Chloebia gouldiae</name>
    <name type="common">Gouldian finch</name>
    <name type="synonym">Erythrura gouldiae</name>
    <dbReference type="NCBI Taxonomy" id="44316"/>
    <lineage>
        <taxon>Eukaryota</taxon>
        <taxon>Metazoa</taxon>
        <taxon>Chordata</taxon>
        <taxon>Craniata</taxon>
        <taxon>Vertebrata</taxon>
        <taxon>Euteleostomi</taxon>
        <taxon>Archelosauria</taxon>
        <taxon>Archosauria</taxon>
        <taxon>Dinosauria</taxon>
        <taxon>Saurischia</taxon>
        <taxon>Theropoda</taxon>
        <taxon>Coelurosauria</taxon>
        <taxon>Aves</taxon>
        <taxon>Neognathae</taxon>
        <taxon>Neoaves</taxon>
        <taxon>Telluraves</taxon>
        <taxon>Australaves</taxon>
        <taxon>Passeriformes</taxon>
        <taxon>Passeroidea</taxon>
        <taxon>Passeridae</taxon>
        <taxon>Chloebia</taxon>
    </lineage>
</organism>
<gene>
    <name evidence="1" type="ORF">DV515_00019079</name>
</gene>
<protein>
    <recommendedName>
        <fullName evidence="3">PB1 domain-containing protein</fullName>
    </recommendedName>
</protein>
<feature type="non-terminal residue" evidence="1">
    <location>
        <position position="230"/>
    </location>
</feature>
<dbReference type="EMBL" id="QUSF01005942">
    <property type="protein sequence ID" value="RLV62658.1"/>
    <property type="molecule type" value="Genomic_DNA"/>
</dbReference>
<evidence type="ECO:0000313" key="1">
    <source>
        <dbReference type="EMBL" id="RLV62658.1"/>
    </source>
</evidence>
<dbReference type="Proteomes" id="UP000276834">
    <property type="component" value="Unassembled WGS sequence"/>
</dbReference>